<organism evidence="1 2">
    <name type="scientific">Acetobacter pasteurianus NBRC 3188</name>
    <dbReference type="NCBI Taxonomy" id="1226663"/>
    <lineage>
        <taxon>Bacteria</taxon>
        <taxon>Pseudomonadati</taxon>
        <taxon>Pseudomonadota</taxon>
        <taxon>Alphaproteobacteria</taxon>
        <taxon>Acetobacterales</taxon>
        <taxon>Acetobacteraceae</taxon>
        <taxon>Acetobacter</taxon>
    </lineage>
</organism>
<evidence type="ECO:0000313" key="1">
    <source>
        <dbReference type="EMBL" id="GCD54417.1"/>
    </source>
</evidence>
<evidence type="ECO:0000313" key="2">
    <source>
        <dbReference type="Proteomes" id="UP000287300"/>
    </source>
</evidence>
<proteinExistence type="predicted"/>
<dbReference type="AlphaFoldDB" id="A0A401WYK2"/>
<reference evidence="1 2" key="1">
    <citation type="submission" date="2016-06" db="EMBL/GenBank/DDBJ databases">
        <title>Acetobacter pasteurianus NBRC 3188 whole genome sequencing project.</title>
        <authorList>
            <person name="Matsutani M."/>
            <person name="Shiwa Y."/>
            <person name="Okamoto-Kainuma A."/>
            <person name="Ishikawa M."/>
            <person name="Koizumi Y."/>
            <person name="Yoshikawa H."/>
            <person name="Yakushi T."/>
            <person name="Matsushita K."/>
        </authorList>
    </citation>
    <scope>NUCLEOTIDE SEQUENCE [LARGE SCALE GENOMIC DNA]</scope>
    <source>
        <strain evidence="1 2">NBRC 3188</strain>
    </source>
</reference>
<comment type="caution">
    <text evidence="1">The sequence shown here is derived from an EMBL/GenBank/DDBJ whole genome shotgun (WGS) entry which is preliminary data.</text>
</comment>
<accession>A0A401WYK2</accession>
<name>A0A401WYK2_ACEPA</name>
<dbReference type="Proteomes" id="UP000287300">
    <property type="component" value="Unassembled WGS sequence"/>
</dbReference>
<gene>
    <name evidence="1" type="ORF">NBRC3188_3114</name>
</gene>
<dbReference type="EMBL" id="BDES01000091">
    <property type="protein sequence ID" value="GCD54417.1"/>
    <property type="molecule type" value="Genomic_DNA"/>
</dbReference>
<protein>
    <submittedName>
        <fullName evidence="1">Uncharacterized protein</fullName>
    </submittedName>
</protein>
<sequence>MGFIDKDLINPDFTYVQQIILARSQPFQLCFHPFFHAFDPLARDTVVTIKAGKNGFVRDDLILDHLAFKSRFDRNELESIMRNDDRVPVFCRRTGNETLTFGFNEIGFVGHHDPCRGIKHEKLTRHLCKAMTWHHNHGLADQSKPFLLHDGRGHGECFPRSHGMRHVGAS</sequence>